<dbReference type="SUPFAM" id="SSF47413">
    <property type="entry name" value="lambda repressor-like DNA-binding domains"/>
    <property type="match status" value="1"/>
</dbReference>
<dbReference type="PANTHER" id="PTHR46797">
    <property type="entry name" value="HTH-TYPE TRANSCRIPTIONAL REGULATOR"/>
    <property type="match status" value="1"/>
</dbReference>
<dbReference type="CDD" id="cd00093">
    <property type="entry name" value="HTH_XRE"/>
    <property type="match status" value="1"/>
</dbReference>
<dbReference type="SUPFAM" id="SSF51182">
    <property type="entry name" value="RmlC-like cupins"/>
    <property type="match status" value="1"/>
</dbReference>
<comment type="caution">
    <text evidence="3">The sequence shown here is derived from an EMBL/GenBank/DDBJ whole genome shotgun (WGS) entry which is preliminary data.</text>
</comment>
<dbReference type="PANTHER" id="PTHR46797:SF11">
    <property type="entry name" value="HTH-TYPE TRANSCRIPTIONAL REGULATOR PUUR"/>
    <property type="match status" value="1"/>
</dbReference>
<organism evidence="3 4">
    <name type="scientific">Plasticicumulans acidivorans</name>
    <dbReference type="NCBI Taxonomy" id="886464"/>
    <lineage>
        <taxon>Bacteria</taxon>
        <taxon>Pseudomonadati</taxon>
        <taxon>Pseudomonadota</taxon>
        <taxon>Gammaproteobacteria</taxon>
        <taxon>Candidatus Competibacteraceae</taxon>
        <taxon>Plasticicumulans</taxon>
    </lineage>
</organism>
<evidence type="ECO:0000259" key="2">
    <source>
        <dbReference type="PROSITE" id="PS50943"/>
    </source>
</evidence>
<dbReference type="GO" id="GO:0003700">
    <property type="term" value="F:DNA-binding transcription factor activity"/>
    <property type="evidence" value="ECO:0007669"/>
    <property type="project" value="TreeGrafter"/>
</dbReference>
<dbReference type="AlphaFoldDB" id="A0A317MQD7"/>
<dbReference type="RefSeq" id="WP_246004705.1">
    <property type="nucleotide sequence ID" value="NZ_QGTJ01000013.1"/>
</dbReference>
<dbReference type="Gene3D" id="1.10.260.40">
    <property type="entry name" value="lambda repressor-like DNA-binding domains"/>
    <property type="match status" value="1"/>
</dbReference>
<dbReference type="EMBL" id="QGTJ01000013">
    <property type="protein sequence ID" value="PWV58829.1"/>
    <property type="molecule type" value="Genomic_DNA"/>
</dbReference>
<dbReference type="PROSITE" id="PS50943">
    <property type="entry name" value="HTH_CROC1"/>
    <property type="match status" value="1"/>
</dbReference>
<keyword evidence="1" id="KW-0238">DNA-binding</keyword>
<dbReference type="InterPro" id="IPR014710">
    <property type="entry name" value="RmlC-like_jellyroll"/>
</dbReference>
<keyword evidence="4" id="KW-1185">Reference proteome</keyword>
<sequence>MSSIMESALAETNADTDFDVGARLRSVREARGLSQRELARRAGVTNGTISLIEQNKNSPSVASLKKVLDGLPMTLAEFFALEQPPQDQVFFRAEELIELTKGAVSFRQVGPREGNHKLQVLHERYAPGADTGKSMLRHEGEEGGVILRGHIELTVGERRQTLGPGDAYYFPSTLPHRFRNPGPEACEIISACTPPYL</sequence>
<dbReference type="CDD" id="cd02209">
    <property type="entry name" value="cupin_XRE_C"/>
    <property type="match status" value="1"/>
</dbReference>
<evidence type="ECO:0000313" key="3">
    <source>
        <dbReference type="EMBL" id="PWV58829.1"/>
    </source>
</evidence>
<reference evidence="3 4" key="1">
    <citation type="submission" date="2018-05" db="EMBL/GenBank/DDBJ databases">
        <title>Genomic Encyclopedia of Type Strains, Phase IV (KMG-IV): sequencing the most valuable type-strain genomes for metagenomic binning, comparative biology and taxonomic classification.</title>
        <authorList>
            <person name="Goeker M."/>
        </authorList>
    </citation>
    <scope>NUCLEOTIDE SEQUENCE [LARGE SCALE GENOMIC DNA]</scope>
    <source>
        <strain evidence="3 4">DSM 23606</strain>
    </source>
</reference>
<evidence type="ECO:0000313" key="4">
    <source>
        <dbReference type="Proteomes" id="UP000246569"/>
    </source>
</evidence>
<protein>
    <submittedName>
        <fullName evidence="3">XRE family transcriptional regulator</fullName>
    </submittedName>
</protein>
<name>A0A317MQD7_9GAMM</name>
<dbReference type="Pfam" id="PF01381">
    <property type="entry name" value="HTH_3"/>
    <property type="match status" value="1"/>
</dbReference>
<dbReference type="Proteomes" id="UP000246569">
    <property type="component" value="Unassembled WGS sequence"/>
</dbReference>
<evidence type="ECO:0000256" key="1">
    <source>
        <dbReference type="ARBA" id="ARBA00023125"/>
    </source>
</evidence>
<dbReference type="InterPro" id="IPR011051">
    <property type="entry name" value="RmlC_Cupin_sf"/>
</dbReference>
<dbReference type="SMART" id="SM00530">
    <property type="entry name" value="HTH_XRE"/>
    <property type="match status" value="1"/>
</dbReference>
<dbReference type="InterPro" id="IPR013096">
    <property type="entry name" value="Cupin_2"/>
</dbReference>
<dbReference type="InterPro" id="IPR050807">
    <property type="entry name" value="TransReg_Diox_bact_type"/>
</dbReference>
<feature type="domain" description="HTH cro/C1-type" evidence="2">
    <location>
        <begin position="24"/>
        <end position="78"/>
    </location>
</feature>
<gene>
    <name evidence="3" type="ORF">C7443_1139</name>
</gene>
<dbReference type="InterPro" id="IPR010982">
    <property type="entry name" value="Lambda_DNA-bd_dom_sf"/>
</dbReference>
<dbReference type="GO" id="GO:0003677">
    <property type="term" value="F:DNA binding"/>
    <property type="evidence" value="ECO:0007669"/>
    <property type="project" value="UniProtKB-KW"/>
</dbReference>
<dbReference type="Pfam" id="PF07883">
    <property type="entry name" value="Cupin_2"/>
    <property type="match status" value="1"/>
</dbReference>
<proteinExistence type="predicted"/>
<dbReference type="InterPro" id="IPR001387">
    <property type="entry name" value="Cro/C1-type_HTH"/>
</dbReference>
<dbReference type="Gene3D" id="2.60.120.10">
    <property type="entry name" value="Jelly Rolls"/>
    <property type="match status" value="1"/>
</dbReference>
<dbReference type="GO" id="GO:0005829">
    <property type="term" value="C:cytosol"/>
    <property type="evidence" value="ECO:0007669"/>
    <property type="project" value="TreeGrafter"/>
</dbReference>
<accession>A0A317MQD7</accession>